<dbReference type="PROSITE" id="PS50937">
    <property type="entry name" value="HTH_MERR_2"/>
    <property type="match status" value="1"/>
</dbReference>
<organism evidence="4 5">
    <name type="scientific">Microbacterium oxydans</name>
    <dbReference type="NCBI Taxonomy" id="82380"/>
    <lineage>
        <taxon>Bacteria</taxon>
        <taxon>Bacillati</taxon>
        <taxon>Actinomycetota</taxon>
        <taxon>Actinomycetes</taxon>
        <taxon>Micrococcales</taxon>
        <taxon>Microbacteriaceae</taxon>
        <taxon>Microbacterium</taxon>
    </lineage>
</organism>
<dbReference type="PANTHER" id="PTHR30204:SF58">
    <property type="entry name" value="HTH-TYPE TRANSCRIPTIONAL REGULATOR YFMP"/>
    <property type="match status" value="1"/>
</dbReference>
<accession>A0A0F0KHM4</accession>
<dbReference type="SUPFAM" id="SSF46955">
    <property type="entry name" value="Putative DNA-binding domain"/>
    <property type="match status" value="1"/>
</dbReference>
<keyword evidence="1" id="KW-0238">DNA-binding</keyword>
<evidence type="ECO:0000256" key="2">
    <source>
        <dbReference type="SAM" id="Coils"/>
    </source>
</evidence>
<sequence>MPHRDSRTPLYGIAVAAQLVELPEATLRLFESKGLLTPARSEGGTRRYSDDDIERLRRAASLREDGVNIAGIARMLDLQDANDDLQVRNEQLREALDAQRGRGRRSTD</sequence>
<dbReference type="InterPro" id="IPR000551">
    <property type="entry name" value="MerR-type_HTH_dom"/>
</dbReference>
<dbReference type="SMART" id="SM00422">
    <property type="entry name" value="HTH_MERR"/>
    <property type="match status" value="1"/>
</dbReference>
<dbReference type="GO" id="GO:0003700">
    <property type="term" value="F:DNA-binding transcription factor activity"/>
    <property type="evidence" value="ECO:0007669"/>
    <property type="project" value="InterPro"/>
</dbReference>
<keyword evidence="2" id="KW-0175">Coiled coil</keyword>
<name>A0A0F0KHM4_9MICO</name>
<dbReference type="EMBL" id="JYIV01000028">
    <property type="protein sequence ID" value="KJL20392.1"/>
    <property type="molecule type" value="Genomic_DNA"/>
</dbReference>
<dbReference type="PATRIC" id="fig|82380.10.peg.2621"/>
<dbReference type="GO" id="GO:0003677">
    <property type="term" value="F:DNA binding"/>
    <property type="evidence" value="ECO:0007669"/>
    <property type="project" value="UniProtKB-KW"/>
</dbReference>
<feature type="domain" description="HTH merR-type" evidence="3">
    <location>
        <begin position="10"/>
        <end position="78"/>
    </location>
</feature>
<evidence type="ECO:0000259" key="3">
    <source>
        <dbReference type="PROSITE" id="PS50937"/>
    </source>
</evidence>
<evidence type="ECO:0000313" key="5">
    <source>
        <dbReference type="Proteomes" id="UP000033725"/>
    </source>
</evidence>
<protein>
    <submittedName>
        <fullName evidence="4">Putative heat shock protein HspR</fullName>
    </submittedName>
</protein>
<dbReference type="RefSeq" id="WP_045264470.1">
    <property type="nucleotide sequence ID" value="NZ_JYIV01000028.1"/>
</dbReference>
<comment type="caution">
    <text evidence="4">The sequence shown here is derived from an EMBL/GenBank/DDBJ whole genome shotgun (WGS) entry which is preliminary data.</text>
</comment>
<dbReference type="InterPro" id="IPR009061">
    <property type="entry name" value="DNA-bd_dom_put_sf"/>
</dbReference>
<gene>
    <name evidence="4" type="primary">hspR_3</name>
    <name evidence="4" type="ORF">RN51_02608</name>
</gene>
<reference evidence="4 5" key="1">
    <citation type="submission" date="2015-02" db="EMBL/GenBank/DDBJ databases">
        <title>Draft genome sequences of ten Microbacterium spp. with emphasis on heavy metal contaminated environments.</title>
        <authorList>
            <person name="Corretto E."/>
        </authorList>
    </citation>
    <scope>NUCLEOTIDE SEQUENCE [LARGE SCALE GENOMIC DNA]</scope>
    <source>
        <strain evidence="4 5">BEL163</strain>
    </source>
</reference>
<proteinExistence type="predicted"/>
<dbReference type="Pfam" id="PF13411">
    <property type="entry name" value="MerR_1"/>
    <property type="match status" value="1"/>
</dbReference>
<evidence type="ECO:0000313" key="4">
    <source>
        <dbReference type="EMBL" id="KJL20392.1"/>
    </source>
</evidence>
<keyword evidence="4" id="KW-0346">Stress response</keyword>
<dbReference type="InterPro" id="IPR047057">
    <property type="entry name" value="MerR_fam"/>
</dbReference>
<dbReference type="PANTHER" id="PTHR30204">
    <property type="entry name" value="REDOX-CYCLING DRUG-SENSING TRANSCRIPTIONAL ACTIVATOR SOXR"/>
    <property type="match status" value="1"/>
</dbReference>
<dbReference type="AlphaFoldDB" id="A0A0F0KHM4"/>
<dbReference type="Gene3D" id="1.10.1660.10">
    <property type="match status" value="1"/>
</dbReference>
<dbReference type="Proteomes" id="UP000033725">
    <property type="component" value="Unassembled WGS sequence"/>
</dbReference>
<evidence type="ECO:0000256" key="1">
    <source>
        <dbReference type="ARBA" id="ARBA00023125"/>
    </source>
</evidence>
<feature type="coiled-coil region" evidence="2">
    <location>
        <begin position="75"/>
        <end position="102"/>
    </location>
</feature>
<dbReference type="OrthoDB" id="5345718at2"/>